<dbReference type="EMBL" id="QUAH01000002">
    <property type="protein sequence ID" value="RFT16710.1"/>
    <property type="molecule type" value="Genomic_DNA"/>
</dbReference>
<evidence type="ECO:0000313" key="2">
    <source>
        <dbReference type="Proteomes" id="UP000257323"/>
    </source>
</evidence>
<protein>
    <submittedName>
        <fullName evidence="1">Uncharacterized protein</fullName>
    </submittedName>
</protein>
<dbReference type="AlphaFoldDB" id="A0A3E2BPL8"/>
<name>A0A3E2BPL8_9BACT</name>
<sequence>MSEMASVSAGKEGIVLTGQLVRPDGCGQDMRTGSENK</sequence>
<organism evidence="1 2">
    <name type="scientific">Candidatus Saccharicenans subterraneus</name>
    <dbReference type="NCBI Taxonomy" id="2508984"/>
    <lineage>
        <taxon>Bacteria</taxon>
        <taxon>Candidatus Aminicenantota</taxon>
        <taxon>Candidatus Aminicenantia</taxon>
        <taxon>Candidatus Aminicenantales</taxon>
        <taxon>Candidatus Saccharicenantaceae</taxon>
        <taxon>Candidatus Saccharicenans</taxon>
    </lineage>
</organism>
<comment type="caution">
    <text evidence="1">The sequence shown here is derived from an EMBL/GenBank/DDBJ whole genome shotgun (WGS) entry which is preliminary data.</text>
</comment>
<proteinExistence type="predicted"/>
<evidence type="ECO:0000313" key="1">
    <source>
        <dbReference type="EMBL" id="RFT16710.1"/>
    </source>
</evidence>
<gene>
    <name evidence="1" type="ORF">OP8BY_1323</name>
</gene>
<accession>A0A3E2BPL8</accession>
<reference evidence="1 2" key="1">
    <citation type="submission" date="2018-08" db="EMBL/GenBank/DDBJ databases">
        <title>Genome analysis of the thermophilic bacterium of the candidate phylum Aminicenantes from deep subsurface aquifer revealed its physiology and ecological role.</title>
        <authorList>
            <person name="Kadnikov V.V."/>
            <person name="Mardanov A.V."/>
            <person name="Beletsky A.V."/>
            <person name="Karnachuk O.V."/>
            <person name="Ravin N.V."/>
        </authorList>
    </citation>
    <scope>NUCLEOTIDE SEQUENCE [LARGE SCALE GENOMIC DNA]</scope>
    <source>
        <strain evidence="1">BY38</strain>
    </source>
</reference>
<dbReference type="Proteomes" id="UP000257323">
    <property type="component" value="Unassembled WGS sequence"/>
</dbReference>